<dbReference type="RefSeq" id="XP_022485764.1">
    <property type="nucleotide sequence ID" value="XM_022634370.1"/>
</dbReference>
<protein>
    <submittedName>
        <fullName evidence="1">Uncharacterized protein</fullName>
    </submittedName>
</protein>
<gene>
    <name evidence="1" type="ORF">PENARI_c017G07946</name>
</gene>
<dbReference type="EMBL" id="LXJU01000017">
    <property type="protein sequence ID" value="OGE50316.1"/>
    <property type="molecule type" value="Genomic_DNA"/>
</dbReference>
<dbReference type="AlphaFoldDB" id="A0A1F5LB73"/>
<accession>A0A1F5LB73</accession>
<dbReference type="GeneID" id="34579104"/>
<evidence type="ECO:0000313" key="2">
    <source>
        <dbReference type="Proteomes" id="UP000177622"/>
    </source>
</evidence>
<keyword evidence="2" id="KW-1185">Reference proteome</keyword>
<comment type="caution">
    <text evidence="1">The sequence shown here is derived from an EMBL/GenBank/DDBJ whole genome shotgun (WGS) entry which is preliminary data.</text>
</comment>
<dbReference type="OrthoDB" id="4353102at2759"/>
<organism evidence="1 2">
    <name type="scientific">Penicillium arizonense</name>
    <dbReference type="NCBI Taxonomy" id="1835702"/>
    <lineage>
        <taxon>Eukaryota</taxon>
        <taxon>Fungi</taxon>
        <taxon>Dikarya</taxon>
        <taxon>Ascomycota</taxon>
        <taxon>Pezizomycotina</taxon>
        <taxon>Eurotiomycetes</taxon>
        <taxon>Eurotiomycetidae</taxon>
        <taxon>Eurotiales</taxon>
        <taxon>Aspergillaceae</taxon>
        <taxon>Penicillium</taxon>
    </lineage>
</organism>
<proteinExistence type="predicted"/>
<reference evidence="1 2" key="1">
    <citation type="journal article" date="2016" name="Sci. Rep.">
        <title>Penicillium arizonense, a new, genome sequenced fungal species, reveals a high chemical diversity in secreted metabolites.</title>
        <authorList>
            <person name="Grijseels S."/>
            <person name="Nielsen J.C."/>
            <person name="Randelovic M."/>
            <person name="Nielsen J."/>
            <person name="Nielsen K.F."/>
            <person name="Workman M."/>
            <person name="Frisvad J.C."/>
        </authorList>
    </citation>
    <scope>NUCLEOTIDE SEQUENCE [LARGE SCALE GENOMIC DNA]</scope>
    <source>
        <strain evidence="1 2">CBS 141311</strain>
    </source>
</reference>
<dbReference type="Proteomes" id="UP000177622">
    <property type="component" value="Unassembled WGS sequence"/>
</dbReference>
<evidence type="ECO:0000313" key="1">
    <source>
        <dbReference type="EMBL" id="OGE50316.1"/>
    </source>
</evidence>
<sequence length="291" mass="32423">MNRRPRVSPETAQAVQAARAEKGQLQSSSPYSWNVFRRLECLKVVERYLEQTHENPGQLLNVKAIMAGYMAPQGQGKLTWKSWAVSYWIRGAKGNEKHFHWDDCIEREGKANALEQSMWIEGLNLVFRVPGAAERHVPITFGTSIPIDPSELTAPAGSNNPGLFFLNQLVGRGEPEFIYENRRTTILLSPAVLGQIETAANSRAPELGYSVFHCGQGVLQVYRAVALEVNFANSDHESMESTWANCRCATSSGLGQDGIRLLYSIGDMSVCRDMIALEVEDDEDESNEDEE</sequence>
<name>A0A1F5LB73_PENAI</name>